<evidence type="ECO:0000313" key="2">
    <source>
        <dbReference type="EMBL" id="KAJ6967593.1"/>
    </source>
</evidence>
<sequence>MSANDDAFVAWEEHIICHERGSRVVHYHLKDTFGDLVLAVIGTERSIRHMTYVVSDDFLEAYGSNESINASTKWRARREVVDWLTSMVSNEGSPLHVSSSKQIEGSESTH</sequence>
<comment type="caution">
    <text evidence="2">The sequence shown here is derived from an EMBL/GenBank/DDBJ whole genome shotgun (WGS) entry which is preliminary data.</text>
</comment>
<feature type="region of interest" description="Disordered" evidence="1">
    <location>
        <begin position="91"/>
        <end position="110"/>
    </location>
</feature>
<organism evidence="2 3">
    <name type="scientific">Populus alba x Populus x berolinensis</name>
    <dbReference type="NCBI Taxonomy" id="444605"/>
    <lineage>
        <taxon>Eukaryota</taxon>
        <taxon>Viridiplantae</taxon>
        <taxon>Streptophyta</taxon>
        <taxon>Embryophyta</taxon>
        <taxon>Tracheophyta</taxon>
        <taxon>Spermatophyta</taxon>
        <taxon>Magnoliopsida</taxon>
        <taxon>eudicotyledons</taxon>
        <taxon>Gunneridae</taxon>
        <taxon>Pentapetalae</taxon>
        <taxon>rosids</taxon>
        <taxon>fabids</taxon>
        <taxon>Malpighiales</taxon>
        <taxon>Salicaceae</taxon>
        <taxon>Saliceae</taxon>
        <taxon>Populus</taxon>
    </lineage>
</organism>
<proteinExistence type="predicted"/>
<name>A0AAD6LI24_9ROSI</name>
<evidence type="ECO:0000256" key="1">
    <source>
        <dbReference type="SAM" id="MobiDB-lite"/>
    </source>
</evidence>
<accession>A0AAD6LI24</accession>
<dbReference type="EMBL" id="JAQIZT010000016">
    <property type="protein sequence ID" value="KAJ6967593.1"/>
    <property type="molecule type" value="Genomic_DNA"/>
</dbReference>
<gene>
    <name evidence="2" type="ORF">NC653_035726</name>
</gene>
<evidence type="ECO:0000313" key="3">
    <source>
        <dbReference type="Proteomes" id="UP001164929"/>
    </source>
</evidence>
<reference evidence="2 3" key="1">
    <citation type="journal article" date="2023" name="Mol. Ecol. Resour.">
        <title>Chromosome-level genome assembly of a triploid poplar Populus alba 'Berolinensis'.</title>
        <authorList>
            <person name="Chen S."/>
            <person name="Yu Y."/>
            <person name="Wang X."/>
            <person name="Wang S."/>
            <person name="Zhang T."/>
            <person name="Zhou Y."/>
            <person name="He R."/>
            <person name="Meng N."/>
            <person name="Wang Y."/>
            <person name="Liu W."/>
            <person name="Liu Z."/>
            <person name="Liu J."/>
            <person name="Guo Q."/>
            <person name="Huang H."/>
            <person name="Sederoff R.R."/>
            <person name="Wang G."/>
            <person name="Qu G."/>
            <person name="Chen S."/>
        </authorList>
    </citation>
    <scope>NUCLEOTIDE SEQUENCE [LARGE SCALE GENOMIC DNA]</scope>
    <source>
        <tissue evidence="2">Leaves</tissue>
    </source>
</reference>
<dbReference type="Proteomes" id="UP001164929">
    <property type="component" value="Chromosome 16"/>
</dbReference>
<keyword evidence="3" id="KW-1185">Reference proteome</keyword>
<dbReference type="AlphaFoldDB" id="A0AAD6LI24"/>
<protein>
    <submittedName>
        <fullName evidence="2">Uncharacterized protein</fullName>
    </submittedName>
</protein>